<sequence length="16" mass="2088">MVYIQHIYVQYMYSYS</sequence>
<name>A0A0E9V899_ANGAN</name>
<dbReference type="AlphaFoldDB" id="A0A0E9V899"/>
<reference evidence="1" key="1">
    <citation type="submission" date="2014-11" db="EMBL/GenBank/DDBJ databases">
        <authorList>
            <person name="Amaro Gonzalez C."/>
        </authorList>
    </citation>
    <scope>NUCLEOTIDE SEQUENCE</scope>
</reference>
<protein>
    <submittedName>
        <fullName evidence="1">Uncharacterized protein</fullName>
    </submittedName>
</protein>
<dbReference type="EMBL" id="GBXM01034253">
    <property type="protein sequence ID" value="JAH74324.1"/>
    <property type="molecule type" value="Transcribed_RNA"/>
</dbReference>
<organism evidence="1">
    <name type="scientific">Anguilla anguilla</name>
    <name type="common">European freshwater eel</name>
    <name type="synonym">Muraena anguilla</name>
    <dbReference type="NCBI Taxonomy" id="7936"/>
    <lineage>
        <taxon>Eukaryota</taxon>
        <taxon>Metazoa</taxon>
        <taxon>Chordata</taxon>
        <taxon>Craniata</taxon>
        <taxon>Vertebrata</taxon>
        <taxon>Euteleostomi</taxon>
        <taxon>Actinopterygii</taxon>
        <taxon>Neopterygii</taxon>
        <taxon>Teleostei</taxon>
        <taxon>Anguilliformes</taxon>
        <taxon>Anguillidae</taxon>
        <taxon>Anguilla</taxon>
    </lineage>
</organism>
<evidence type="ECO:0000313" key="1">
    <source>
        <dbReference type="EMBL" id="JAH74324.1"/>
    </source>
</evidence>
<accession>A0A0E9V899</accession>
<reference evidence="1" key="2">
    <citation type="journal article" date="2015" name="Fish Shellfish Immunol.">
        <title>Early steps in the European eel (Anguilla anguilla)-Vibrio vulnificus interaction in the gills: Role of the RtxA13 toxin.</title>
        <authorList>
            <person name="Callol A."/>
            <person name="Pajuelo D."/>
            <person name="Ebbesson L."/>
            <person name="Teles M."/>
            <person name="MacKenzie S."/>
            <person name="Amaro C."/>
        </authorList>
    </citation>
    <scope>NUCLEOTIDE SEQUENCE</scope>
</reference>
<proteinExistence type="predicted"/>